<evidence type="ECO:0000313" key="3">
    <source>
        <dbReference type="Proteomes" id="UP000076744"/>
    </source>
</evidence>
<name>A0A168BL21_CORFA</name>
<sequence length="289" mass="32213">MAKNYEVPDFNEDDFFDWALEPLLPVLCEQTPWELKGKTATLNNALYAPIMEYTLEAVSDKLVLRPREEHAETQSMFGVSRPDGYQQWPGYLPSETLLDKNASYDSIPRKVILPDGSRGFFKIVGRGEKHTIETELNNYDRIRISQLPSSVRISRLLGLVRDECDTVFGLLLTYIDCGTVTLTCAVESGASDCQRQEWVAEVTQIISSLHKNGIVWGDAKPDNILIDQNQNAWIIYFGGGYSEAWVPKDLAGTMNGDLVALAKVVDYINGDLPFQSEKASGGQIDQPAA</sequence>
<comment type="caution">
    <text evidence="2">The sequence shown here is derived from an EMBL/GenBank/DDBJ whole genome shotgun (WGS) entry which is preliminary data.</text>
</comment>
<accession>A0A168BL21</accession>
<dbReference type="GO" id="GO:0005524">
    <property type="term" value="F:ATP binding"/>
    <property type="evidence" value="ECO:0007669"/>
    <property type="project" value="InterPro"/>
</dbReference>
<dbReference type="InterPro" id="IPR000719">
    <property type="entry name" value="Prot_kinase_dom"/>
</dbReference>
<dbReference type="Proteomes" id="UP000076744">
    <property type="component" value="Unassembled WGS sequence"/>
</dbReference>
<dbReference type="Pfam" id="PF00069">
    <property type="entry name" value="Pkinase"/>
    <property type="match status" value="1"/>
</dbReference>
<dbReference type="Gene3D" id="1.10.510.10">
    <property type="entry name" value="Transferase(Phosphotransferase) domain 1"/>
    <property type="match status" value="1"/>
</dbReference>
<protein>
    <submittedName>
        <fullName evidence="2">Serine/threonine-protein kinase-like domain protein</fullName>
    </submittedName>
</protein>
<evidence type="ECO:0000313" key="2">
    <source>
        <dbReference type="EMBL" id="OAA70251.1"/>
    </source>
</evidence>
<dbReference type="GeneID" id="30018517"/>
<proteinExistence type="predicted"/>
<dbReference type="GO" id="GO:0004672">
    <property type="term" value="F:protein kinase activity"/>
    <property type="evidence" value="ECO:0007669"/>
    <property type="project" value="InterPro"/>
</dbReference>
<dbReference type="SUPFAM" id="SSF56112">
    <property type="entry name" value="Protein kinase-like (PK-like)"/>
    <property type="match status" value="1"/>
</dbReference>
<dbReference type="InterPro" id="IPR011009">
    <property type="entry name" value="Kinase-like_dom_sf"/>
</dbReference>
<evidence type="ECO:0000259" key="1">
    <source>
        <dbReference type="PROSITE" id="PS50011"/>
    </source>
</evidence>
<dbReference type="RefSeq" id="XP_018706538.1">
    <property type="nucleotide sequence ID" value="XM_018845831.1"/>
</dbReference>
<dbReference type="STRING" id="1081104.A0A168BL21"/>
<keyword evidence="2" id="KW-0418">Kinase</keyword>
<reference evidence="2 3" key="1">
    <citation type="journal article" date="2016" name="Genome Biol. Evol.">
        <title>Divergent and convergent evolution of fungal pathogenicity.</title>
        <authorList>
            <person name="Shang Y."/>
            <person name="Xiao G."/>
            <person name="Zheng P."/>
            <person name="Cen K."/>
            <person name="Zhan S."/>
            <person name="Wang C."/>
        </authorList>
    </citation>
    <scope>NUCLEOTIDE SEQUENCE [LARGE SCALE GENOMIC DNA]</scope>
    <source>
        <strain evidence="2 3">ARSEF 2679</strain>
    </source>
</reference>
<dbReference type="PROSITE" id="PS50011">
    <property type="entry name" value="PROTEIN_KINASE_DOM"/>
    <property type="match status" value="1"/>
</dbReference>
<dbReference type="AlphaFoldDB" id="A0A168BL21"/>
<keyword evidence="3" id="KW-1185">Reference proteome</keyword>
<feature type="domain" description="Protein kinase" evidence="1">
    <location>
        <begin position="92"/>
        <end position="289"/>
    </location>
</feature>
<dbReference type="OrthoDB" id="4062651at2759"/>
<gene>
    <name evidence="2" type="ORF">ISF_02225</name>
</gene>
<keyword evidence="2" id="KW-0808">Transferase</keyword>
<dbReference type="EMBL" id="AZHB01000004">
    <property type="protein sequence ID" value="OAA70251.1"/>
    <property type="molecule type" value="Genomic_DNA"/>
</dbReference>
<organism evidence="2 3">
    <name type="scientific">Cordyceps fumosorosea (strain ARSEF 2679)</name>
    <name type="common">Isaria fumosorosea</name>
    <dbReference type="NCBI Taxonomy" id="1081104"/>
    <lineage>
        <taxon>Eukaryota</taxon>
        <taxon>Fungi</taxon>
        <taxon>Dikarya</taxon>
        <taxon>Ascomycota</taxon>
        <taxon>Pezizomycotina</taxon>
        <taxon>Sordariomycetes</taxon>
        <taxon>Hypocreomycetidae</taxon>
        <taxon>Hypocreales</taxon>
        <taxon>Cordycipitaceae</taxon>
        <taxon>Cordyceps</taxon>
    </lineage>
</organism>